<dbReference type="CDD" id="cd03801">
    <property type="entry name" value="GT4_PimA-like"/>
    <property type="match status" value="1"/>
</dbReference>
<evidence type="ECO:0000313" key="2">
    <source>
        <dbReference type="EMBL" id="VAW32658.1"/>
    </source>
</evidence>
<keyword evidence="2" id="KW-0808">Transferase</keyword>
<gene>
    <name evidence="2" type="ORF">MNBD_CHLOROFLEXI01-1936</name>
</gene>
<dbReference type="AlphaFoldDB" id="A0A3B0UP94"/>
<dbReference type="GO" id="GO:0016757">
    <property type="term" value="F:glycosyltransferase activity"/>
    <property type="evidence" value="ECO:0007669"/>
    <property type="project" value="TreeGrafter"/>
</dbReference>
<dbReference type="SUPFAM" id="SSF53756">
    <property type="entry name" value="UDP-Glycosyltransferase/glycogen phosphorylase"/>
    <property type="match status" value="1"/>
</dbReference>
<dbReference type="Pfam" id="PF13439">
    <property type="entry name" value="Glyco_transf_4"/>
    <property type="match status" value="1"/>
</dbReference>
<reference evidence="2" key="1">
    <citation type="submission" date="2018-06" db="EMBL/GenBank/DDBJ databases">
        <authorList>
            <person name="Zhirakovskaya E."/>
        </authorList>
    </citation>
    <scope>NUCLEOTIDE SEQUENCE</scope>
</reference>
<dbReference type="EMBL" id="UOEU01000379">
    <property type="protein sequence ID" value="VAW32658.1"/>
    <property type="molecule type" value="Genomic_DNA"/>
</dbReference>
<dbReference type="InterPro" id="IPR028098">
    <property type="entry name" value="Glyco_trans_4-like_N"/>
</dbReference>
<evidence type="ECO:0000259" key="1">
    <source>
        <dbReference type="Pfam" id="PF13439"/>
    </source>
</evidence>
<feature type="domain" description="Glycosyltransferase subfamily 4-like N-terminal" evidence="1">
    <location>
        <begin position="3"/>
        <end position="172"/>
    </location>
</feature>
<organism evidence="2">
    <name type="scientific">hydrothermal vent metagenome</name>
    <dbReference type="NCBI Taxonomy" id="652676"/>
    <lineage>
        <taxon>unclassified sequences</taxon>
        <taxon>metagenomes</taxon>
        <taxon>ecological metagenomes</taxon>
    </lineage>
</organism>
<dbReference type="PANTHER" id="PTHR12526">
    <property type="entry name" value="GLYCOSYLTRANSFERASE"/>
    <property type="match status" value="1"/>
</dbReference>
<dbReference type="Gene3D" id="3.40.50.2000">
    <property type="entry name" value="Glycogen Phosphorylase B"/>
    <property type="match status" value="2"/>
</dbReference>
<dbReference type="Pfam" id="PF13692">
    <property type="entry name" value="Glyco_trans_1_4"/>
    <property type="match status" value="1"/>
</dbReference>
<dbReference type="PANTHER" id="PTHR12526:SF638">
    <property type="entry name" value="SPORE COAT PROTEIN SA"/>
    <property type="match status" value="1"/>
</dbReference>
<proteinExistence type="predicted"/>
<accession>A0A3B0UP94</accession>
<protein>
    <submittedName>
        <fullName evidence="2">Glycosyl transferase, group 1</fullName>
    </submittedName>
</protein>
<name>A0A3B0UP94_9ZZZZ</name>
<sequence length="389" mass="42624">MEGGVGAFTAELAKALHKLGHTVHIITSRKARPADAPRTFSSAWEPIPLEFATLHPRINRWRWPSLAVVADIVQRHDLDMVNIQYQPAAYNMNSAVINFLPWRLKGMTKTAVTFHDLRVPYLFPKAGRLRQTAVNFLARSAHGLITTNPTDYYALKSSIENQKSKIEMIPIGSNITIHPTTQVEVDEIRQKLGLDSGAIALGYFGFLNESKGADTLIETLAQLDGRFHLIFIGGQTGASDSANNQAFLGGLKAQINTLGLEDRVHWTGFLSDEQVSAHLQATDMMVMPYRDGASLRRGTLMAALVHGRPLITTQPAAKELLAGKNCLLVAVGDVTGLGTAVQTLTNDADLRQKIGWGAAQLAAQFSWEKIARETAVFYQTLLLSGNNHH</sequence>